<keyword evidence="4" id="KW-0732">Signal</keyword>
<feature type="compositionally biased region" description="Pro residues" evidence="3">
    <location>
        <begin position="184"/>
        <end position="194"/>
    </location>
</feature>
<evidence type="ECO:0000259" key="5">
    <source>
        <dbReference type="PROSITE" id="PS51485"/>
    </source>
</evidence>
<feature type="region of interest" description="Disordered" evidence="3">
    <location>
        <begin position="124"/>
        <end position="201"/>
    </location>
</feature>
<dbReference type="SUPFAM" id="SSF49503">
    <property type="entry name" value="Cupredoxins"/>
    <property type="match status" value="1"/>
</dbReference>
<feature type="compositionally biased region" description="Pro residues" evidence="3">
    <location>
        <begin position="152"/>
        <end position="161"/>
    </location>
</feature>
<keyword evidence="7" id="KW-1185">Reference proteome</keyword>
<dbReference type="PROSITE" id="PS51257">
    <property type="entry name" value="PROKAR_LIPOPROTEIN"/>
    <property type="match status" value="1"/>
</dbReference>
<name>R0G9X5_9BRAS</name>
<evidence type="ECO:0000256" key="1">
    <source>
        <dbReference type="ARBA" id="ARBA00023157"/>
    </source>
</evidence>
<sequence length="201" mass="22087">MAMKKISVFVLVIMFLLGCTSAKTYKVGGSNYGWTVKDDSWDEHKQFHVGDSLVFQYDKNVNDLAQVSTATEYMSCDASSPKVVYNTGHDVVTFKEPGHYYFITSNHIQCVNGLKLDVVVVHDPSRPIPPPPPSKNHEPSRPPPSKNQGPSRPSPPPPPPSKNQGPSRQVPPPPPSNSQGPSRQSPPPPPPPPSKRGRFYK</sequence>
<gene>
    <name evidence="6" type="ORF">CARUB_v10015633mg</name>
</gene>
<dbReference type="Proteomes" id="UP000029121">
    <property type="component" value="Unassembled WGS sequence"/>
</dbReference>
<protein>
    <recommendedName>
        <fullName evidence="5">Phytocyanin domain-containing protein</fullName>
    </recommendedName>
</protein>
<dbReference type="FunFam" id="2.60.40.420:FF:000034">
    <property type="entry name" value="Cupredoxin superfamily protein"/>
    <property type="match status" value="1"/>
</dbReference>
<dbReference type="InterPro" id="IPR003245">
    <property type="entry name" value="Phytocyanin_dom"/>
</dbReference>
<dbReference type="PROSITE" id="PS51485">
    <property type="entry name" value="PHYTOCYANIN"/>
    <property type="match status" value="1"/>
</dbReference>
<dbReference type="AlphaFoldDB" id="R0G9X5"/>
<accession>R0G9X5</accession>
<dbReference type="EMBL" id="KB870807">
    <property type="protein sequence ID" value="EOA32366.1"/>
    <property type="molecule type" value="Genomic_DNA"/>
</dbReference>
<evidence type="ECO:0000256" key="2">
    <source>
        <dbReference type="ARBA" id="ARBA00023180"/>
    </source>
</evidence>
<feature type="chain" id="PRO_5004341766" description="Phytocyanin domain-containing protein" evidence="4">
    <location>
        <begin position="23"/>
        <end position="201"/>
    </location>
</feature>
<organism evidence="6 7">
    <name type="scientific">Capsella rubella</name>
    <dbReference type="NCBI Taxonomy" id="81985"/>
    <lineage>
        <taxon>Eukaryota</taxon>
        <taxon>Viridiplantae</taxon>
        <taxon>Streptophyta</taxon>
        <taxon>Embryophyta</taxon>
        <taxon>Tracheophyta</taxon>
        <taxon>Spermatophyta</taxon>
        <taxon>Magnoliopsida</taxon>
        <taxon>eudicotyledons</taxon>
        <taxon>Gunneridae</taxon>
        <taxon>Pentapetalae</taxon>
        <taxon>rosids</taxon>
        <taxon>malvids</taxon>
        <taxon>Brassicales</taxon>
        <taxon>Brassicaceae</taxon>
        <taxon>Camelineae</taxon>
        <taxon>Capsella</taxon>
    </lineage>
</organism>
<feature type="signal peptide" evidence="4">
    <location>
        <begin position="1"/>
        <end position="22"/>
    </location>
</feature>
<dbReference type="Pfam" id="PF02298">
    <property type="entry name" value="Cu_bind_like"/>
    <property type="match status" value="1"/>
</dbReference>
<evidence type="ECO:0000313" key="6">
    <source>
        <dbReference type="EMBL" id="EOA32366.1"/>
    </source>
</evidence>
<keyword evidence="1" id="KW-1015">Disulfide bond</keyword>
<keyword evidence="2" id="KW-0325">Glycoprotein</keyword>
<dbReference type="InterPro" id="IPR039391">
    <property type="entry name" value="Phytocyanin-like"/>
</dbReference>
<dbReference type="Gene3D" id="2.60.40.420">
    <property type="entry name" value="Cupredoxins - blue copper proteins"/>
    <property type="match status" value="1"/>
</dbReference>
<feature type="non-terminal residue" evidence="6">
    <location>
        <position position="201"/>
    </location>
</feature>
<dbReference type="GO" id="GO:0005886">
    <property type="term" value="C:plasma membrane"/>
    <property type="evidence" value="ECO:0007669"/>
    <property type="project" value="TreeGrafter"/>
</dbReference>
<feature type="domain" description="Phytocyanin" evidence="5">
    <location>
        <begin position="23"/>
        <end position="122"/>
    </location>
</feature>
<evidence type="ECO:0000313" key="7">
    <source>
        <dbReference type="Proteomes" id="UP000029121"/>
    </source>
</evidence>
<dbReference type="PANTHER" id="PTHR33021">
    <property type="entry name" value="BLUE COPPER PROTEIN"/>
    <property type="match status" value="1"/>
</dbReference>
<dbReference type="STRING" id="81985.R0G9X5"/>
<dbReference type="GO" id="GO:0009055">
    <property type="term" value="F:electron transfer activity"/>
    <property type="evidence" value="ECO:0007669"/>
    <property type="project" value="InterPro"/>
</dbReference>
<evidence type="ECO:0000256" key="3">
    <source>
        <dbReference type="SAM" id="MobiDB-lite"/>
    </source>
</evidence>
<proteinExistence type="predicted"/>
<dbReference type="PANTHER" id="PTHR33021:SF381">
    <property type="entry name" value="PHYTOCYANIN DOMAIN-CONTAINING PROTEIN"/>
    <property type="match status" value="1"/>
</dbReference>
<evidence type="ECO:0000256" key="4">
    <source>
        <dbReference type="SAM" id="SignalP"/>
    </source>
</evidence>
<dbReference type="InterPro" id="IPR008972">
    <property type="entry name" value="Cupredoxin"/>
</dbReference>
<reference evidence="7" key="1">
    <citation type="journal article" date="2013" name="Nat. Genet.">
        <title>The Capsella rubella genome and the genomic consequences of rapid mating system evolution.</title>
        <authorList>
            <person name="Slotte T."/>
            <person name="Hazzouri K.M."/>
            <person name="Agren J.A."/>
            <person name="Koenig D."/>
            <person name="Maumus F."/>
            <person name="Guo Y.L."/>
            <person name="Steige K."/>
            <person name="Platts A.E."/>
            <person name="Escobar J.S."/>
            <person name="Newman L.K."/>
            <person name="Wang W."/>
            <person name="Mandakova T."/>
            <person name="Vello E."/>
            <person name="Smith L.M."/>
            <person name="Henz S.R."/>
            <person name="Steffen J."/>
            <person name="Takuno S."/>
            <person name="Brandvain Y."/>
            <person name="Coop G."/>
            <person name="Andolfatto P."/>
            <person name="Hu T.T."/>
            <person name="Blanchette M."/>
            <person name="Clark R.M."/>
            <person name="Quesneville H."/>
            <person name="Nordborg M."/>
            <person name="Gaut B.S."/>
            <person name="Lysak M.A."/>
            <person name="Jenkins J."/>
            <person name="Grimwood J."/>
            <person name="Chapman J."/>
            <person name="Prochnik S."/>
            <person name="Shu S."/>
            <person name="Rokhsar D."/>
            <person name="Schmutz J."/>
            <person name="Weigel D."/>
            <person name="Wright S.I."/>
        </authorList>
    </citation>
    <scope>NUCLEOTIDE SEQUENCE [LARGE SCALE GENOMIC DNA]</scope>
    <source>
        <strain evidence="7">cv. Monte Gargano</strain>
    </source>
</reference>